<dbReference type="PANTHER" id="PTHR33844">
    <property type="entry name" value="SULFOTRANSFER_1 DOMAIN-CONTAINING PROTEIN"/>
    <property type="match status" value="1"/>
</dbReference>
<name>A0ABU2HYE1_9RHOB</name>
<gene>
    <name evidence="1" type="ORF">RGQ15_21230</name>
</gene>
<sequence>MEVSEFADLHLDHFDTTRAEAVWLRIGDQRDPREAPFYYQAIRTAAVEAYSVPFSQLAPWLGPMPSTPILIFSIGRCGSTLFSQIAKVAGVATWSEPDTFTNLASDKNLRQDPDLRLRLARVALNDLAWKAQAEGGQRYFAVKLRSRVTHLCETLSSLNPDSKSLFIVREPVGWAKSFGQHFGADPRVLANNLSRMVSDIRKAKAGGLGIRVIDYADMKDRPGELCLELSGLSGKPFDQDELDAVMASDPQAGTTISREAGKELPPDFVPTFLKCLEERDPTLLQTPPSMWI</sequence>
<comment type="caution">
    <text evidence="1">The sequence shown here is derived from an EMBL/GenBank/DDBJ whole genome shotgun (WGS) entry which is preliminary data.</text>
</comment>
<evidence type="ECO:0000313" key="1">
    <source>
        <dbReference type="EMBL" id="MDS9470078.1"/>
    </source>
</evidence>
<dbReference type="EMBL" id="JAVQLW010000005">
    <property type="protein sequence ID" value="MDS9470078.1"/>
    <property type="molecule type" value="Genomic_DNA"/>
</dbReference>
<dbReference type="SUPFAM" id="SSF52540">
    <property type="entry name" value="P-loop containing nucleoside triphosphate hydrolases"/>
    <property type="match status" value="1"/>
</dbReference>
<evidence type="ECO:0008006" key="3">
    <source>
        <dbReference type="Google" id="ProtNLM"/>
    </source>
</evidence>
<accession>A0ABU2HYE1</accession>
<protein>
    <recommendedName>
        <fullName evidence="3">Sulfotransferase family protein</fullName>
    </recommendedName>
</protein>
<dbReference type="RefSeq" id="WP_311162877.1">
    <property type="nucleotide sequence ID" value="NZ_JAVQLW010000005.1"/>
</dbReference>
<dbReference type="Gene3D" id="3.40.50.300">
    <property type="entry name" value="P-loop containing nucleotide triphosphate hydrolases"/>
    <property type="match status" value="1"/>
</dbReference>
<evidence type="ECO:0000313" key="2">
    <source>
        <dbReference type="Proteomes" id="UP001269144"/>
    </source>
</evidence>
<dbReference type="PANTHER" id="PTHR33844:SF1">
    <property type="entry name" value="SULFOTRANSFERASE DOMAIN-CONTAINING PROTEIN"/>
    <property type="match status" value="1"/>
</dbReference>
<keyword evidence="2" id="KW-1185">Reference proteome</keyword>
<organism evidence="1 2">
    <name type="scientific">Paracoccus aurantius</name>
    <dbReference type="NCBI Taxonomy" id="3073814"/>
    <lineage>
        <taxon>Bacteria</taxon>
        <taxon>Pseudomonadati</taxon>
        <taxon>Pseudomonadota</taxon>
        <taxon>Alphaproteobacteria</taxon>
        <taxon>Rhodobacterales</taxon>
        <taxon>Paracoccaceae</taxon>
        <taxon>Paracoccus</taxon>
    </lineage>
</organism>
<dbReference type="Proteomes" id="UP001269144">
    <property type="component" value="Unassembled WGS sequence"/>
</dbReference>
<dbReference type="InterPro" id="IPR027417">
    <property type="entry name" value="P-loop_NTPase"/>
</dbReference>
<reference evidence="2" key="1">
    <citation type="submission" date="2023-07" db="EMBL/GenBank/DDBJ databases">
        <title>Paracoccus sp. MBLB3053 whole genome sequence.</title>
        <authorList>
            <person name="Hwang C.Y."/>
            <person name="Cho E.-S."/>
            <person name="Seo M.-J."/>
        </authorList>
    </citation>
    <scope>NUCLEOTIDE SEQUENCE [LARGE SCALE GENOMIC DNA]</scope>
    <source>
        <strain evidence="2">MBLB3053</strain>
    </source>
</reference>
<proteinExistence type="predicted"/>